<feature type="transmembrane region" description="Helical" evidence="2">
    <location>
        <begin position="200"/>
        <end position="222"/>
    </location>
</feature>
<keyword evidence="2" id="KW-0812">Transmembrane</keyword>
<dbReference type="SUPFAM" id="SSF141868">
    <property type="entry name" value="EAL domain-like"/>
    <property type="match status" value="1"/>
</dbReference>
<evidence type="ECO:0000256" key="1">
    <source>
        <dbReference type="ARBA" id="ARBA00051114"/>
    </source>
</evidence>
<evidence type="ECO:0000259" key="4">
    <source>
        <dbReference type="PROSITE" id="PS50887"/>
    </source>
</evidence>
<reference evidence="5 6" key="1">
    <citation type="submission" date="2019-03" db="EMBL/GenBank/DDBJ databases">
        <title>Genomic Encyclopedia of Type Strains, Phase IV (KMG-IV): sequencing the most valuable type-strain genomes for metagenomic binning, comparative biology and taxonomic classification.</title>
        <authorList>
            <person name="Goeker M."/>
        </authorList>
    </citation>
    <scope>NUCLEOTIDE SEQUENCE [LARGE SCALE GENOMIC DNA]</scope>
    <source>
        <strain evidence="5 6">DSM 103923</strain>
    </source>
</reference>
<dbReference type="InterPro" id="IPR024478">
    <property type="entry name" value="HlyB_4HB_MCP"/>
</dbReference>
<dbReference type="Proteomes" id="UP000295135">
    <property type="component" value="Unassembled WGS sequence"/>
</dbReference>
<dbReference type="InterPro" id="IPR047347">
    <property type="entry name" value="YvaQ-like_sensor"/>
</dbReference>
<dbReference type="GO" id="GO:0071111">
    <property type="term" value="F:cyclic-guanylate-specific phosphodiesterase activity"/>
    <property type="evidence" value="ECO:0007669"/>
    <property type="project" value="UniProtKB-EC"/>
</dbReference>
<evidence type="ECO:0000259" key="3">
    <source>
        <dbReference type="PROSITE" id="PS50883"/>
    </source>
</evidence>
<dbReference type="InterPro" id="IPR001633">
    <property type="entry name" value="EAL_dom"/>
</dbReference>
<keyword evidence="2" id="KW-0472">Membrane</keyword>
<comment type="caution">
    <text evidence="5">The sequence shown here is derived from an EMBL/GenBank/DDBJ whole genome shotgun (WGS) entry which is preliminary data.</text>
</comment>
<dbReference type="FunFam" id="3.20.20.450:FF:000001">
    <property type="entry name" value="Cyclic di-GMP phosphodiesterase yahA"/>
    <property type="match status" value="1"/>
</dbReference>
<dbReference type="EMBL" id="SLZY01000004">
    <property type="protein sequence ID" value="TCS72727.1"/>
    <property type="molecule type" value="Genomic_DNA"/>
</dbReference>
<dbReference type="InterPro" id="IPR035919">
    <property type="entry name" value="EAL_sf"/>
</dbReference>
<feature type="transmembrane region" description="Helical" evidence="2">
    <location>
        <begin position="20"/>
        <end position="40"/>
    </location>
</feature>
<dbReference type="InterPro" id="IPR043128">
    <property type="entry name" value="Rev_trsase/Diguanyl_cyclase"/>
</dbReference>
<dbReference type="InterPro" id="IPR052155">
    <property type="entry name" value="Biofilm_reg_signaling"/>
</dbReference>
<dbReference type="CDD" id="cd01949">
    <property type="entry name" value="GGDEF"/>
    <property type="match status" value="1"/>
</dbReference>
<evidence type="ECO:0000313" key="5">
    <source>
        <dbReference type="EMBL" id="TCS72727.1"/>
    </source>
</evidence>
<sequence length="668" mass="74839">MPKTGDPHHRPILSPDWEVGLAAGFFVQILLILFVAYVGIRELRTAENRLKTISEQQILKLDLSKTMHTAVRERTASIVRVTVLEDPFEQDAEYTHFNQMASDFVAARSRFAALPLTPAERTLLDAQGVATSKSYQLAERTFELAMAGDREGAKRMLVQEAIPAQSTVLDILSRLDEMTRQTADTAIEQAKQEHAAARNWIFLLSTAALLIGLVVAGIVVHYTRRAGREREHLATHDSLTQLPNRMLLMGRLEQAIARALRHKFMVGVMFIDLDRFKLVNDTLGHAAGDTLIRHIADRLRTTVRSEDIVSRLGGDEFVVVVTDAEKISQILHVADKVMEAVTRTYQIADRDLYVTCSIGISVCPNDGTSPHDLLQHADTAMYHAKEAGRNRYQMFDTEMNTRVAKRLELETELRQGISRGEFQPYYQPQINLESGRIHVVEALMRWHHPTRGTVEPASYLDLLEETGIIVELGRRLLLDACKQCAQWLAEGHAGLAVAINLSGKEFWQEDLIDFIRAALAETRLPAEHLHLELTETILMQDIGQAVDRIQQLKQMGVRVAVDDFGTGYSSLAHLKHFPVDTLKIDRFFIKDIHRQPIDAAITQAIINLSDSLGLDTVVEGVEDAEQLAALRRLGCRVVQGYLISRPLPGKDIGAMLSQDWSNTLDAGR</sequence>
<keyword evidence="6" id="KW-1185">Reference proteome</keyword>
<feature type="domain" description="GGDEF" evidence="4">
    <location>
        <begin position="264"/>
        <end position="397"/>
    </location>
</feature>
<accession>A0A4R3JZB8</accession>
<dbReference type="SMART" id="SM00267">
    <property type="entry name" value="GGDEF"/>
    <property type="match status" value="1"/>
</dbReference>
<organism evidence="5 6">
    <name type="scientific">Sulfuritortus calidifontis</name>
    <dbReference type="NCBI Taxonomy" id="1914471"/>
    <lineage>
        <taxon>Bacteria</taxon>
        <taxon>Pseudomonadati</taxon>
        <taxon>Pseudomonadota</taxon>
        <taxon>Betaproteobacteria</taxon>
        <taxon>Nitrosomonadales</taxon>
        <taxon>Thiobacillaceae</taxon>
        <taxon>Sulfuritortus</taxon>
    </lineage>
</organism>
<dbReference type="FunFam" id="3.30.70.270:FF:000001">
    <property type="entry name" value="Diguanylate cyclase domain protein"/>
    <property type="match status" value="1"/>
</dbReference>
<dbReference type="CDD" id="cd01948">
    <property type="entry name" value="EAL"/>
    <property type="match status" value="1"/>
</dbReference>
<dbReference type="Pfam" id="PF00563">
    <property type="entry name" value="EAL"/>
    <property type="match status" value="1"/>
</dbReference>
<protein>
    <submittedName>
        <fullName evidence="5">Diguanylate cyclase (GGDEF)-like protein</fullName>
    </submittedName>
</protein>
<dbReference type="SUPFAM" id="SSF55073">
    <property type="entry name" value="Nucleotide cyclase"/>
    <property type="match status" value="1"/>
</dbReference>
<proteinExistence type="predicted"/>
<dbReference type="RefSeq" id="WP_232019073.1">
    <property type="nucleotide sequence ID" value="NZ_AP018721.1"/>
</dbReference>
<dbReference type="InterPro" id="IPR000160">
    <property type="entry name" value="GGDEF_dom"/>
</dbReference>
<dbReference type="Pfam" id="PF12729">
    <property type="entry name" value="4HB_MCP_1"/>
    <property type="match status" value="1"/>
</dbReference>
<name>A0A4R3JZB8_9PROT</name>
<evidence type="ECO:0000256" key="2">
    <source>
        <dbReference type="SAM" id="Phobius"/>
    </source>
</evidence>
<dbReference type="InterPro" id="IPR029787">
    <property type="entry name" value="Nucleotide_cyclase"/>
</dbReference>
<keyword evidence="2" id="KW-1133">Transmembrane helix</keyword>
<dbReference type="SMART" id="SM00052">
    <property type="entry name" value="EAL"/>
    <property type="match status" value="1"/>
</dbReference>
<dbReference type="GO" id="GO:0071732">
    <property type="term" value="P:cellular response to nitric oxide"/>
    <property type="evidence" value="ECO:0007669"/>
    <property type="project" value="UniProtKB-ARBA"/>
</dbReference>
<comment type="catalytic activity">
    <reaction evidence="1">
        <text>3',3'-c-di-GMP + H2O = 5'-phosphoguanylyl(3'-&gt;5')guanosine + H(+)</text>
        <dbReference type="Rhea" id="RHEA:24902"/>
        <dbReference type="ChEBI" id="CHEBI:15377"/>
        <dbReference type="ChEBI" id="CHEBI:15378"/>
        <dbReference type="ChEBI" id="CHEBI:58754"/>
        <dbReference type="ChEBI" id="CHEBI:58805"/>
        <dbReference type="EC" id="3.1.4.52"/>
    </reaction>
    <physiologicalReaction direction="left-to-right" evidence="1">
        <dbReference type="Rhea" id="RHEA:24903"/>
    </physiologicalReaction>
</comment>
<dbReference type="PANTHER" id="PTHR44757">
    <property type="entry name" value="DIGUANYLATE CYCLASE DGCP"/>
    <property type="match status" value="1"/>
</dbReference>
<dbReference type="AlphaFoldDB" id="A0A4R3JZB8"/>
<dbReference type="Pfam" id="PF00990">
    <property type="entry name" value="GGDEF"/>
    <property type="match status" value="1"/>
</dbReference>
<dbReference type="PROSITE" id="PS50883">
    <property type="entry name" value="EAL"/>
    <property type="match status" value="1"/>
</dbReference>
<dbReference type="NCBIfam" id="TIGR00254">
    <property type="entry name" value="GGDEF"/>
    <property type="match status" value="1"/>
</dbReference>
<dbReference type="PROSITE" id="PS50887">
    <property type="entry name" value="GGDEF"/>
    <property type="match status" value="1"/>
</dbReference>
<dbReference type="Gene3D" id="3.20.20.450">
    <property type="entry name" value="EAL domain"/>
    <property type="match status" value="1"/>
</dbReference>
<dbReference type="Gene3D" id="3.30.70.270">
    <property type="match status" value="1"/>
</dbReference>
<dbReference type="CDD" id="cd19411">
    <property type="entry name" value="MCP2201-like_sensor"/>
    <property type="match status" value="1"/>
</dbReference>
<feature type="domain" description="EAL" evidence="3">
    <location>
        <begin position="406"/>
        <end position="660"/>
    </location>
</feature>
<gene>
    <name evidence="5" type="ORF">EDC61_104143</name>
</gene>
<dbReference type="PANTHER" id="PTHR44757:SF2">
    <property type="entry name" value="BIOFILM ARCHITECTURE MAINTENANCE PROTEIN MBAA"/>
    <property type="match status" value="1"/>
</dbReference>
<evidence type="ECO:0000313" key="6">
    <source>
        <dbReference type="Proteomes" id="UP000295135"/>
    </source>
</evidence>